<feature type="compositionally biased region" description="Low complexity" evidence="1">
    <location>
        <begin position="437"/>
        <end position="446"/>
    </location>
</feature>
<feature type="compositionally biased region" description="Polar residues" evidence="1">
    <location>
        <begin position="503"/>
        <end position="512"/>
    </location>
</feature>
<evidence type="ECO:0000313" key="2">
    <source>
        <dbReference type="EMBL" id="KIX95973.1"/>
    </source>
</evidence>
<feature type="compositionally biased region" description="Polar residues" evidence="1">
    <location>
        <begin position="621"/>
        <end position="632"/>
    </location>
</feature>
<feature type="compositionally biased region" description="Polar residues" evidence="1">
    <location>
        <begin position="208"/>
        <end position="224"/>
    </location>
</feature>
<dbReference type="EMBL" id="KN848079">
    <property type="protein sequence ID" value="KIX95973.1"/>
    <property type="molecule type" value="Genomic_DNA"/>
</dbReference>
<feature type="region of interest" description="Disordered" evidence="1">
    <location>
        <begin position="156"/>
        <end position="224"/>
    </location>
</feature>
<feature type="compositionally biased region" description="Polar residues" evidence="1">
    <location>
        <begin position="824"/>
        <end position="833"/>
    </location>
</feature>
<feature type="compositionally biased region" description="Polar residues" evidence="1">
    <location>
        <begin position="580"/>
        <end position="597"/>
    </location>
</feature>
<sequence>MESQKPWLAEFIKSSLDAWFRELEGCRSADYQFQKIDDSLKASYKAPCQQTVYLLKLPKLGTTEPRGEISDGIHKIESIFTKGTASEIIDSGAQHGTPLQLVDPVLRVTPHVNPPKPLLEITTCKIVDEADRIERNLSSGCAVTEDQDVRKRMSKYWAKKRHNRAPSTPASRGSPASIKSQVAFSPPISHRATNPDGDVEKNDEEDLSQQPFCTQVPNGLSGWNLTTPTEPTPLEIKRADTSEQEEHFLPSAQDIQGGNGVPDCIPSNQTQQPAPKLLTTAEIITPSNESVLPPSTTTGQGRGLAPRRLSHSANPTLPRLQVTPTLTADNEKSSPVEISELGGNVPESPGHSADHAYKEPCNLATKWSPPKRIIVTRSDQERPSRFQRWRDEAQAGRYIPRHIQKIPKKQAKLLASLLESGDSWQPPLVGRTQRPGEVPLELLVELSDAADERASGPASSSTDVEPEASGQDPRPTEHGQGQDLKPANPSEGNASDSEEFADWSQSPPTQQRRATKLPPNSPLPDLTRQKRLSYHADSREKESAMLSGQEPSSGSATSQARGSKVQSSTHDHGPLPLGSGSHQSASSAEDTPLSAQLQHADVNDKSSSQEDNASMVAGVSDGSSSKKIQVTRTPYGGKGSSFPRLIASRMTSTMAKNGLDDGNPTSTFVPGTYNEPSSGVLAAVAMKARSSAPLPVDGSSNPTPDSDPNSHTVAHFEPQVSEATRFEDANPDKTSSPICGASLDNTLSASADSQEKVQPGPDQRHLPFCGNSDDLGSRLQQSELAGARVVDAGGGAGRRNRAIGAENSPGSSKEAGPRADENALVQSVSQTHELISVLAKRKRTNSGISDVPIKRQRQEQEGATDHENGKEPEHREQRPPEPDMLYDVIRCVMSTPQITTGRNGESLLCEERTQYRQETSRMMGNPQASTRDSLLSSREDDDGRSGPMGSSPKQGRRHQQLDSANNTPRRSSTPITRQSAYGGVSNGEVKAIPAEPGVGNDLFTRYQAAYPDYKGNAEDFFTSYCFIKEIWTREPGPKLIHQCHLDDAVFHHFHSYRPYAGTAGTAAVGFFEFFHDFIEDPSHHQRIIRPSAFENQGGTPRRTSVGDVSLHQEGQSFATAPVSSTKTGKPLTVKETIAVQQQRFKQLVQTGEAIEDRIDSNDSIERWREDAARAPSPELGTPDVDRSLSTRTTPRKGSPGPAIKTSMPPTPNPPEPLEPSPGLFVKPQNRATESRPRQVTAKTANTTKSSSVRPKKRASRGSWRGTSTAFTKFEQEVAKLAAQERRASSETWVPSRRG</sequence>
<feature type="region of interest" description="Disordered" evidence="1">
    <location>
        <begin position="1171"/>
        <end position="1269"/>
    </location>
</feature>
<accession>A0A0D2KH55</accession>
<evidence type="ECO:0000313" key="3">
    <source>
        <dbReference type="Proteomes" id="UP000053411"/>
    </source>
</evidence>
<feature type="region of interest" description="Disordered" evidence="1">
    <location>
        <begin position="285"/>
        <end position="317"/>
    </location>
</feature>
<feature type="region of interest" description="Disordered" evidence="1">
    <location>
        <begin position="690"/>
        <end position="882"/>
    </location>
</feature>
<feature type="compositionally biased region" description="Pro residues" evidence="1">
    <location>
        <begin position="1208"/>
        <end position="1219"/>
    </location>
</feature>
<feature type="compositionally biased region" description="Low complexity" evidence="1">
    <location>
        <begin position="699"/>
        <end position="710"/>
    </location>
</feature>
<evidence type="ECO:0000256" key="1">
    <source>
        <dbReference type="SAM" id="MobiDB-lite"/>
    </source>
</evidence>
<reference evidence="2 3" key="1">
    <citation type="submission" date="2015-01" db="EMBL/GenBank/DDBJ databases">
        <title>The Genome Sequence of Fonsecaea multimorphosa CBS 102226.</title>
        <authorList>
            <consortium name="The Broad Institute Genomics Platform"/>
            <person name="Cuomo C."/>
            <person name="de Hoog S."/>
            <person name="Gorbushina A."/>
            <person name="Stielow B."/>
            <person name="Teixiera M."/>
            <person name="Abouelleil A."/>
            <person name="Chapman S.B."/>
            <person name="Priest M."/>
            <person name="Young S.K."/>
            <person name="Wortman J."/>
            <person name="Nusbaum C."/>
            <person name="Birren B."/>
        </authorList>
    </citation>
    <scope>NUCLEOTIDE SEQUENCE [LARGE SCALE GENOMIC DNA]</scope>
    <source>
        <strain evidence="2 3">CBS 102226</strain>
    </source>
</reference>
<gene>
    <name evidence="2" type="ORF">Z520_08228</name>
</gene>
<dbReference type="GeneID" id="27713974"/>
<organism evidence="2 3">
    <name type="scientific">Fonsecaea multimorphosa CBS 102226</name>
    <dbReference type="NCBI Taxonomy" id="1442371"/>
    <lineage>
        <taxon>Eukaryota</taxon>
        <taxon>Fungi</taxon>
        <taxon>Dikarya</taxon>
        <taxon>Ascomycota</taxon>
        <taxon>Pezizomycotina</taxon>
        <taxon>Eurotiomycetes</taxon>
        <taxon>Chaetothyriomycetidae</taxon>
        <taxon>Chaetothyriales</taxon>
        <taxon>Herpotrichiellaceae</taxon>
        <taxon>Fonsecaea</taxon>
    </lineage>
</organism>
<feature type="compositionally biased region" description="Low complexity" evidence="1">
    <location>
        <begin position="1240"/>
        <end position="1251"/>
    </location>
</feature>
<protein>
    <recommendedName>
        <fullName evidence="4">Telomere replication protein EST3</fullName>
    </recommendedName>
</protein>
<proteinExistence type="predicted"/>
<dbReference type="OrthoDB" id="3538943at2759"/>
<evidence type="ECO:0008006" key="4">
    <source>
        <dbReference type="Google" id="ProtNLM"/>
    </source>
</evidence>
<feature type="compositionally biased region" description="Polar residues" evidence="1">
    <location>
        <begin position="920"/>
        <end position="930"/>
    </location>
</feature>
<feature type="region of interest" description="Disordered" evidence="1">
    <location>
        <begin position="915"/>
        <end position="997"/>
    </location>
</feature>
<dbReference type="VEuPathDB" id="FungiDB:Z520_08228"/>
<keyword evidence="3" id="KW-1185">Reference proteome</keyword>
<feature type="compositionally biased region" description="Polar residues" evidence="1">
    <location>
        <begin position="961"/>
        <end position="979"/>
    </location>
</feature>
<feature type="compositionally biased region" description="Polar residues" evidence="1">
    <location>
        <begin position="732"/>
        <end position="752"/>
    </location>
</feature>
<dbReference type="RefSeq" id="XP_016630096.1">
    <property type="nucleotide sequence ID" value="XM_016778725.1"/>
</dbReference>
<feature type="compositionally biased region" description="Polar residues" evidence="1">
    <location>
        <begin position="549"/>
        <end position="568"/>
    </location>
</feature>
<dbReference type="Proteomes" id="UP000053411">
    <property type="component" value="Unassembled WGS sequence"/>
</dbReference>
<feature type="compositionally biased region" description="Polar residues" evidence="1">
    <location>
        <begin position="663"/>
        <end position="673"/>
    </location>
</feature>
<feature type="region of interest" description="Disordered" evidence="1">
    <location>
        <begin position="654"/>
        <end position="673"/>
    </location>
</feature>
<feature type="compositionally biased region" description="Basic and acidic residues" evidence="1">
    <location>
        <begin position="534"/>
        <end position="543"/>
    </location>
</feature>
<dbReference type="STRING" id="1442371.A0A0D2KH55"/>
<feature type="compositionally biased region" description="Polar residues" evidence="1">
    <location>
        <begin position="285"/>
        <end position="299"/>
    </location>
</feature>
<feature type="region of interest" description="Disordered" evidence="1">
    <location>
        <begin position="419"/>
        <end position="643"/>
    </location>
</feature>
<name>A0A0D2KH55_9EURO</name>
<feature type="compositionally biased region" description="Basic and acidic residues" evidence="1">
    <location>
        <begin position="852"/>
        <end position="881"/>
    </location>
</feature>